<reference evidence="1 2" key="1">
    <citation type="journal article" date="2020" name="Biotechnol. Biofuels">
        <title>New insights from the biogas microbiome by comprehensive genome-resolved metagenomics of nearly 1600 species originating from multiple anaerobic digesters.</title>
        <authorList>
            <person name="Campanaro S."/>
            <person name="Treu L."/>
            <person name="Rodriguez-R L.M."/>
            <person name="Kovalovszki A."/>
            <person name="Ziels R.M."/>
            <person name="Maus I."/>
            <person name="Zhu X."/>
            <person name="Kougias P.G."/>
            <person name="Basile A."/>
            <person name="Luo G."/>
            <person name="Schluter A."/>
            <person name="Konstantinidis K.T."/>
            <person name="Angelidaki I."/>
        </authorList>
    </citation>
    <scope>NUCLEOTIDE SEQUENCE [LARGE SCALE GENOMIC DNA]</scope>
    <source>
        <strain evidence="1">AS05jafATM_4</strain>
    </source>
</reference>
<evidence type="ECO:0000313" key="1">
    <source>
        <dbReference type="EMBL" id="HHY29030.1"/>
    </source>
</evidence>
<evidence type="ECO:0000313" key="2">
    <source>
        <dbReference type="Proteomes" id="UP000553059"/>
    </source>
</evidence>
<proteinExistence type="predicted"/>
<comment type="caution">
    <text evidence="1">The sequence shown here is derived from an EMBL/GenBank/DDBJ whole genome shotgun (WGS) entry which is preliminary data.</text>
</comment>
<organism evidence="1 2">
    <name type="scientific">Desulfitobacterium dehalogenans</name>
    <dbReference type="NCBI Taxonomy" id="36854"/>
    <lineage>
        <taxon>Bacteria</taxon>
        <taxon>Bacillati</taxon>
        <taxon>Bacillota</taxon>
        <taxon>Clostridia</taxon>
        <taxon>Eubacteriales</taxon>
        <taxon>Desulfitobacteriaceae</taxon>
        <taxon>Desulfitobacterium</taxon>
    </lineage>
</organism>
<dbReference type="EMBL" id="DUTF01000432">
    <property type="protein sequence ID" value="HHY29030.1"/>
    <property type="molecule type" value="Genomic_DNA"/>
</dbReference>
<dbReference type="Proteomes" id="UP000553059">
    <property type="component" value="Unassembled WGS sequence"/>
</dbReference>
<sequence>MNTLREKQMQEALERMAILSLHPNVITEFASERKLNKSFEVGILYWLDDSEIAIVKDFEQKHDALVYHVIESSTPFGKMLTLFHVSRHEDEWEYDKADLNNGIQNCYVKNLDDDWCSEFGYIHFKRCFSGIMRIA</sequence>
<dbReference type="AlphaFoldDB" id="A0A7C6Z7I8"/>
<gene>
    <name evidence="1" type="ORF">GX523_20235</name>
</gene>
<accession>A0A7C6Z7I8</accession>
<name>A0A7C6Z7I8_9FIRM</name>
<protein>
    <submittedName>
        <fullName evidence="1">Uncharacterized protein</fullName>
    </submittedName>
</protein>